<dbReference type="NCBIfam" id="NF002964">
    <property type="entry name" value="PRK03635.1"/>
    <property type="match status" value="1"/>
</dbReference>
<dbReference type="Pfam" id="PF03466">
    <property type="entry name" value="LysR_substrate"/>
    <property type="match status" value="1"/>
</dbReference>
<dbReference type="GO" id="GO:0003700">
    <property type="term" value="F:DNA-binding transcription factor activity"/>
    <property type="evidence" value="ECO:0007669"/>
    <property type="project" value="InterPro"/>
</dbReference>
<accession>A0A5J6Z6E6</accession>
<dbReference type="KEGG" id="cuo:CUROG_06500"/>
<dbReference type="GO" id="GO:0003677">
    <property type="term" value="F:DNA binding"/>
    <property type="evidence" value="ECO:0007669"/>
    <property type="project" value="UniProtKB-KW"/>
</dbReference>
<evidence type="ECO:0000256" key="4">
    <source>
        <dbReference type="ARBA" id="ARBA00023163"/>
    </source>
</evidence>
<dbReference type="InterPro" id="IPR005119">
    <property type="entry name" value="LysR_subst-bd"/>
</dbReference>
<dbReference type="RefSeq" id="WP_151902995.1">
    <property type="nucleotide sequence ID" value="NZ_CP045032.1"/>
</dbReference>
<organism evidence="6 7">
    <name type="scientific">Corynebacterium urogenitale</name>
    <dbReference type="NCBI Taxonomy" id="2487892"/>
    <lineage>
        <taxon>Bacteria</taxon>
        <taxon>Bacillati</taxon>
        <taxon>Actinomycetota</taxon>
        <taxon>Actinomycetes</taxon>
        <taxon>Mycobacteriales</taxon>
        <taxon>Corynebacteriaceae</taxon>
        <taxon>Corynebacterium</taxon>
    </lineage>
</organism>
<dbReference type="SUPFAM" id="SSF53850">
    <property type="entry name" value="Periplasmic binding protein-like II"/>
    <property type="match status" value="1"/>
</dbReference>
<evidence type="ECO:0000313" key="7">
    <source>
        <dbReference type="Proteomes" id="UP000326711"/>
    </source>
</evidence>
<proteinExistence type="inferred from homology"/>
<dbReference type="PROSITE" id="PS50931">
    <property type="entry name" value="HTH_LYSR"/>
    <property type="match status" value="1"/>
</dbReference>
<sequence>MFPRHLDTLLAIVDEGSFDAAAASLGVSASAVSQRVKTLEAEIGRIVLRRTTPVSVTPAGEVLVQTARRMQLLEAEATMQLGSALSAVPLSVVVNADSLGTWFRPVYAMSQEFMGPGLRLRLEDERHSLRLLQRGDCMGAVTTEETPVTGCQSEFLGYHRYLAVAAPSLAAQLQDGAYGWGNLPYVRFNKKDTLEVEYLRRHRGEVQISPNRRETHVPYFDGINDAVAAGLGWAVVPESACRPHIERGEFVVLDGRLPTTKSQPNWLDVPLYWQRWKVESELLEKLTDAIHAAAAQNLHG</sequence>
<name>A0A5J6Z6E6_9CORY</name>
<dbReference type="InterPro" id="IPR036390">
    <property type="entry name" value="WH_DNA-bd_sf"/>
</dbReference>
<keyword evidence="2" id="KW-0805">Transcription regulation</keyword>
<keyword evidence="3" id="KW-0238">DNA-binding</keyword>
<dbReference type="InterPro" id="IPR000847">
    <property type="entry name" value="LysR_HTH_N"/>
</dbReference>
<dbReference type="InterPro" id="IPR036388">
    <property type="entry name" value="WH-like_DNA-bd_sf"/>
</dbReference>
<dbReference type="Gene3D" id="3.40.190.290">
    <property type="match status" value="1"/>
</dbReference>
<reference evidence="7" key="1">
    <citation type="submission" date="2019-10" db="EMBL/GenBank/DDBJ databases">
        <title>Complete genome sequence of Corynebacterium urogenitalis DSM 108747, isolated from the genital tract of a cow.</title>
        <authorList>
            <person name="Ruckert C."/>
            <person name="Ballas P."/>
            <person name="Wagener K."/>
            <person name="Drillich M."/>
            <person name="Kaempfer P."/>
            <person name="Busse H.-J."/>
            <person name="Ehling-Schulz M."/>
        </authorList>
    </citation>
    <scope>NUCLEOTIDE SEQUENCE [LARGE SCALE GENOMIC DNA]</scope>
    <source>
        <strain evidence="7">LMM 1652</strain>
    </source>
</reference>
<comment type="similarity">
    <text evidence="1">Belongs to the LysR transcriptional regulatory family.</text>
</comment>
<evidence type="ECO:0000313" key="6">
    <source>
        <dbReference type="EMBL" id="QFQ02658.1"/>
    </source>
</evidence>
<dbReference type="AlphaFoldDB" id="A0A5J6Z6E6"/>
<dbReference type="PANTHER" id="PTHR30579:SF2">
    <property type="entry name" value="HTH-TYPE TRANSCRIPTIONAL REGULATOR ARGP"/>
    <property type="match status" value="1"/>
</dbReference>
<dbReference type="Gene3D" id="1.10.10.10">
    <property type="entry name" value="Winged helix-like DNA-binding domain superfamily/Winged helix DNA-binding domain"/>
    <property type="match status" value="1"/>
</dbReference>
<protein>
    <submittedName>
        <fullName evidence="6">Putative HTH-type transcriptional regulator</fullName>
    </submittedName>
</protein>
<dbReference type="Proteomes" id="UP000326711">
    <property type="component" value="Chromosome"/>
</dbReference>
<evidence type="ECO:0000256" key="1">
    <source>
        <dbReference type="ARBA" id="ARBA00009437"/>
    </source>
</evidence>
<dbReference type="InterPro" id="IPR050176">
    <property type="entry name" value="LTTR"/>
</dbReference>
<keyword evidence="4" id="KW-0804">Transcription</keyword>
<evidence type="ECO:0000256" key="3">
    <source>
        <dbReference type="ARBA" id="ARBA00023125"/>
    </source>
</evidence>
<evidence type="ECO:0000256" key="2">
    <source>
        <dbReference type="ARBA" id="ARBA00023015"/>
    </source>
</evidence>
<keyword evidence="7" id="KW-1185">Reference proteome</keyword>
<dbReference type="PANTHER" id="PTHR30579">
    <property type="entry name" value="TRANSCRIPTIONAL REGULATOR"/>
    <property type="match status" value="1"/>
</dbReference>
<evidence type="ECO:0000259" key="5">
    <source>
        <dbReference type="PROSITE" id="PS50931"/>
    </source>
</evidence>
<dbReference type="SUPFAM" id="SSF46785">
    <property type="entry name" value="Winged helix' DNA-binding domain"/>
    <property type="match status" value="1"/>
</dbReference>
<feature type="domain" description="HTH lysR-type" evidence="5">
    <location>
        <begin position="1"/>
        <end position="57"/>
    </location>
</feature>
<dbReference type="OrthoDB" id="3252676at2"/>
<dbReference type="Pfam" id="PF00126">
    <property type="entry name" value="HTH_1"/>
    <property type="match status" value="1"/>
</dbReference>
<gene>
    <name evidence="6" type="ORF">CUROG_06500</name>
</gene>
<dbReference type="EMBL" id="CP045032">
    <property type="protein sequence ID" value="QFQ02658.1"/>
    <property type="molecule type" value="Genomic_DNA"/>
</dbReference>